<dbReference type="GO" id="GO:0016787">
    <property type="term" value="F:hydrolase activity"/>
    <property type="evidence" value="ECO:0007669"/>
    <property type="project" value="UniProtKB-KW"/>
</dbReference>
<evidence type="ECO:0000256" key="4">
    <source>
        <dbReference type="ARBA" id="ARBA00022801"/>
    </source>
</evidence>
<dbReference type="GO" id="GO:0046872">
    <property type="term" value="F:metal ion binding"/>
    <property type="evidence" value="ECO:0007669"/>
    <property type="project" value="UniProtKB-KW"/>
</dbReference>
<dbReference type="Pfam" id="PF01850">
    <property type="entry name" value="PIN"/>
    <property type="match status" value="1"/>
</dbReference>
<evidence type="ECO:0000256" key="5">
    <source>
        <dbReference type="ARBA" id="ARBA00022842"/>
    </source>
</evidence>
<dbReference type="AlphaFoldDB" id="A0A511MAJ5"/>
<keyword evidence="4" id="KW-0378">Hydrolase</keyword>
<keyword evidence="5" id="KW-0460">Magnesium</keyword>
<proteinExistence type="predicted"/>
<evidence type="ECO:0000256" key="1">
    <source>
        <dbReference type="ARBA" id="ARBA00022649"/>
    </source>
</evidence>
<gene>
    <name evidence="7" type="ORF">NN4_17360</name>
</gene>
<evidence type="ECO:0000313" key="7">
    <source>
        <dbReference type="EMBL" id="GEM37217.1"/>
    </source>
</evidence>
<dbReference type="InterPro" id="IPR029060">
    <property type="entry name" value="PIN-like_dom_sf"/>
</dbReference>
<dbReference type="CDD" id="cd18692">
    <property type="entry name" value="PIN_VapC-like"/>
    <property type="match status" value="1"/>
</dbReference>
<dbReference type="EMBL" id="BJXA01000008">
    <property type="protein sequence ID" value="GEM37217.1"/>
    <property type="molecule type" value="Genomic_DNA"/>
</dbReference>
<organism evidence="7 8">
    <name type="scientific">Nocardia ninae NBRC 108245</name>
    <dbReference type="NCBI Taxonomy" id="1210091"/>
    <lineage>
        <taxon>Bacteria</taxon>
        <taxon>Bacillati</taxon>
        <taxon>Actinomycetota</taxon>
        <taxon>Actinomycetes</taxon>
        <taxon>Mycobacteriales</taxon>
        <taxon>Nocardiaceae</taxon>
        <taxon>Nocardia</taxon>
    </lineage>
</organism>
<dbReference type="InterPro" id="IPR002716">
    <property type="entry name" value="PIN_dom"/>
</dbReference>
<sequence>MIAVERTFIDTNILIYAHDIEAGERHRIARDVLADLWRRGVGLLSTQVLQEFYNVATRKLTPRMSPAKARRVIATYSEWCARDTDPLVIMNASFLAETHMVSWWDALIIEAASRSGAKYILSEDLQHGRSFLGLEVRNPFLERAG</sequence>
<dbReference type="RefSeq" id="WP_186818325.1">
    <property type="nucleotide sequence ID" value="NZ_BJXA01000008.1"/>
</dbReference>
<feature type="domain" description="PIN" evidence="6">
    <location>
        <begin position="8"/>
        <end position="125"/>
    </location>
</feature>
<dbReference type="SUPFAM" id="SSF88723">
    <property type="entry name" value="PIN domain-like"/>
    <property type="match status" value="1"/>
</dbReference>
<protein>
    <submittedName>
        <fullName evidence="7">Twitching motility protein PilT</fullName>
    </submittedName>
</protein>
<dbReference type="Gene3D" id="3.40.50.1010">
    <property type="entry name" value="5'-nuclease"/>
    <property type="match status" value="1"/>
</dbReference>
<keyword evidence="8" id="KW-1185">Reference proteome</keyword>
<keyword evidence="1" id="KW-1277">Toxin-antitoxin system</keyword>
<name>A0A511MAJ5_9NOCA</name>
<comment type="caution">
    <text evidence="7">The sequence shown here is derived from an EMBL/GenBank/DDBJ whole genome shotgun (WGS) entry which is preliminary data.</text>
</comment>
<dbReference type="Proteomes" id="UP000321424">
    <property type="component" value="Unassembled WGS sequence"/>
</dbReference>
<evidence type="ECO:0000259" key="6">
    <source>
        <dbReference type="Pfam" id="PF01850"/>
    </source>
</evidence>
<reference evidence="7 8" key="1">
    <citation type="submission" date="2019-07" db="EMBL/GenBank/DDBJ databases">
        <title>Whole genome shotgun sequence of Nocardia ninae NBRC 108245.</title>
        <authorList>
            <person name="Hosoyama A."/>
            <person name="Uohara A."/>
            <person name="Ohji S."/>
            <person name="Ichikawa N."/>
        </authorList>
    </citation>
    <scope>NUCLEOTIDE SEQUENCE [LARGE SCALE GENOMIC DNA]</scope>
    <source>
        <strain evidence="7 8">NBRC 108245</strain>
    </source>
</reference>
<keyword evidence="3" id="KW-0479">Metal-binding</keyword>
<evidence type="ECO:0000256" key="3">
    <source>
        <dbReference type="ARBA" id="ARBA00022723"/>
    </source>
</evidence>
<evidence type="ECO:0000256" key="2">
    <source>
        <dbReference type="ARBA" id="ARBA00022722"/>
    </source>
</evidence>
<evidence type="ECO:0000313" key="8">
    <source>
        <dbReference type="Proteomes" id="UP000321424"/>
    </source>
</evidence>
<accession>A0A511MAJ5</accession>
<dbReference type="GO" id="GO:0004518">
    <property type="term" value="F:nuclease activity"/>
    <property type="evidence" value="ECO:0007669"/>
    <property type="project" value="UniProtKB-KW"/>
</dbReference>
<keyword evidence="2" id="KW-0540">Nuclease</keyword>